<name>A0ABY6E6K8_9ACTN</name>
<feature type="transmembrane region" description="Helical" evidence="2">
    <location>
        <begin position="124"/>
        <end position="157"/>
    </location>
</feature>
<proteinExistence type="predicted"/>
<feature type="compositionally biased region" description="Pro residues" evidence="1">
    <location>
        <begin position="26"/>
        <end position="41"/>
    </location>
</feature>
<feature type="region of interest" description="Disordered" evidence="1">
    <location>
        <begin position="1"/>
        <end position="90"/>
    </location>
</feature>
<evidence type="ECO:0000313" key="4">
    <source>
        <dbReference type="EMBL" id="UXY22214.1"/>
    </source>
</evidence>
<gene>
    <name evidence="4" type="ORF">N8I84_28590</name>
</gene>
<keyword evidence="2" id="KW-0812">Transmembrane</keyword>
<organism evidence="4 5">
    <name type="scientific">Streptomyces cynarae</name>
    <dbReference type="NCBI Taxonomy" id="2981134"/>
    <lineage>
        <taxon>Bacteria</taxon>
        <taxon>Bacillati</taxon>
        <taxon>Actinomycetota</taxon>
        <taxon>Actinomycetes</taxon>
        <taxon>Kitasatosporales</taxon>
        <taxon>Streptomycetaceae</taxon>
        <taxon>Streptomyces</taxon>
    </lineage>
</organism>
<evidence type="ECO:0000313" key="5">
    <source>
        <dbReference type="Proteomes" id="UP001061298"/>
    </source>
</evidence>
<reference evidence="4" key="1">
    <citation type="submission" date="2022-10" db="EMBL/GenBank/DDBJ databases">
        <authorList>
            <person name="Mo P."/>
        </authorList>
    </citation>
    <scope>NUCLEOTIDE SEQUENCE</scope>
    <source>
        <strain evidence="4">HUAS 13-4</strain>
    </source>
</reference>
<dbReference type="EMBL" id="CP106793">
    <property type="protein sequence ID" value="UXY22214.1"/>
    <property type="molecule type" value="Genomic_DNA"/>
</dbReference>
<feature type="compositionally biased region" description="Low complexity" evidence="1">
    <location>
        <begin position="42"/>
        <end position="70"/>
    </location>
</feature>
<feature type="domain" description="DUF4190" evidence="3">
    <location>
        <begin position="122"/>
        <end position="189"/>
    </location>
</feature>
<keyword evidence="5" id="KW-1185">Reference proteome</keyword>
<evidence type="ECO:0000256" key="1">
    <source>
        <dbReference type="SAM" id="MobiDB-lite"/>
    </source>
</evidence>
<dbReference type="Proteomes" id="UP001061298">
    <property type="component" value="Chromosome"/>
</dbReference>
<feature type="transmembrane region" description="Helical" evidence="2">
    <location>
        <begin position="169"/>
        <end position="196"/>
    </location>
</feature>
<accession>A0ABY6E6K8</accession>
<protein>
    <submittedName>
        <fullName evidence="4">DUF4190 domain-containing protein</fullName>
    </submittedName>
</protein>
<dbReference type="InterPro" id="IPR025241">
    <property type="entry name" value="DUF4190"/>
</dbReference>
<sequence length="222" mass="21596">MGAPVDPRGTVASGGGAPSVHARPTAAPPPGPVLPGTPPQGPWAGPYAAPGPGIAAPGNPFAPSHAAQGGPVPPPPVGPEGPGQVPYGYPQYPGHPGYGAPHGSQGAGYGWPGLPLPPSNGMGIASLVLGVISLVLFCLWPVALIVGVLAVIFGIIGRRKARRGEATNGGMALAGVICGAVGFVLSAVLLIVLLAIPDDSGDDPWTGTDDGYSTSLVTGAAG</sequence>
<evidence type="ECO:0000259" key="3">
    <source>
        <dbReference type="Pfam" id="PF13828"/>
    </source>
</evidence>
<dbReference type="RefSeq" id="WP_263232316.1">
    <property type="nucleotide sequence ID" value="NZ_CP106793.1"/>
</dbReference>
<keyword evidence="2" id="KW-0472">Membrane</keyword>
<dbReference type="Pfam" id="PF13828">
    <property type="entry name" value="DUF4190"/>
    <property type="match status" value="1"/>
</dbReference>
<evidence type="ECO:0000256" key="2">
    <source>
        <dbReference type="SAM" id="Phobius"/>
    </source>
</evidence>
<keyword evidence="2" id="KW-1133">Transmembrane helix</keyword>